<sequence>MRCQCFAVKISISIYEIAFVMLGNIVSVYSSLLCSNALDL</sequence>
<dbReference type="EMBL" id="GBRH01251646">
    <property type="protein sequence ID" value="JAD46249.1"/>
    <property type="molecule type" value="Transcribed_RNA"/>
</dbReference>
<keyword evidence="1" id="KW-0812">Transmembrane</keyword>
<evidence type="ECO:0000256" key="1">
    <source>
        <dbReference type="SAM" id="Phobius"/>
    </source>
</evidence>
<evidence type="ECO:0000313" key="2">
    <source>
        <dbReference type="EMBL" id="JAD46249.1"/>
    </source>
</evidence>
<dbReference type="AlphaFoldDB" id="A0A0A9A3K1"/>
<keyword evidence="1" id="KW-0472">Membrane</keyword>
<reference evidence="2" key="2">
    <citation type="journal article" date="2015" name="Data Brief">
        <title>Shoot transcriptome of the giant reed, Arundo donax.</title>
        <authorList>
            <person name="Barrero R.A."/>
            <person name="Guerrero F.D."/>
            <person name="Moolhuijzen P."/>
            <person name="Goolsby J.A."/>
            <person name="Tidwell J."/>
            <person name="Bellgard S.E."/>
            <person name="Bellgard M.I."/>
        </authorList>
    </citation>
    <scope>NUCLEOTIDE SEQUENCE</scope>
    <source>
        <tissue evidence="2">Shoot tissue taken approximately 20 cm above the soil surface</tissue>
    </source>
</reference>
<proteinExistence type="predicted"/>
<organism evidence="2">
    <name type="scientific">Arundo donax</name>
    <name type="common">Giant reed</name>
    <name type="synonym">Donax arundinaceus</name>
    <dbReference type="NCBI Taxonomy" id="35708"/>
    <lineage>
        <taxon>Eukaryota</taxon>
        <taxon>Viridiplantae</taxon>
        <taxon>Streptophyta</taxon>
        <taxon>Embryophyta</taxon>
        <taxon>Tracheophyta</taxon>
        <taxon>Spermatophyta</taxon>
        <taxon>Magnoliopsida</taxon>
        <taxon>Liliopsida</taxon>
        <taxon>Poales</taxon>
        <taxon>Poaceae</taxon>
        <taxon>PACMAD clade</taxon>
        <taxon>Arundinoideae</taxon>
        <taxon>Arundineae</taxon>
        <taxon>Arundo</taxon>
    </lineage>
</organism>
<feature type="transmembrane region" description="Helical" evidence="1">
    <location>
        <begin position="12"/>
        <end position="32"/>
    </location>
</feature>
<reference evidence="2" key="1">
    <citation type="submission" date="2014-09" db="EMBL/GenBank/DDBJ databases">
        <authorList>
            <person name="Magalhaes I.L.F."/>
            <person name="Oliveira U."/>
            <person name="Santos F.R."/>
            <person name="Vidigal T.H.D.A."/>
            <person name="Brescovit A.D."/>
            <person name="Santos A.J."/>
        </authorList>
    </citation>
    <scope>NUCLEOTIDE SEQUENCE</scope>
    <source>
        <tissue evidence="2">Shoot tissue taken approximately 20 cm above the soil surface</tissue>
    </source>
</reference>
<name>A0A0A9A3K1_ARUDO</name>
<keyword evidence="1" id="KW-1133">Transmembrane helix</keyword>
<accession>A0A0A9A3K1</accession>
<protein>
    <submittedName>
        <fullName evidence="2">Uncharacterized protein</fullName>
    </submittedName>
</protein>